<keyword evidence="12" id="KW-1185">Reference proteome</keyword>
<feature type="region of interest" description="Disordered" evidence="10">
    <location>
        <begin position="90"/>
        <end position="109"/>
    </location>
</feature>
<dbReference type="OrthoDB" id="269919at2759"/>
<dbReference type="InterPro" id="IPR042529">
    <property type="entry name" value="IF_2B-like_C"/>
</dbReference>
<dbReference type="InterPro" id="IPR051855">
    <property type="entry name" value="eIF2B_beta_subunit"/>
</dbReference>
<keyword evidence="3" id="KW-0963">Cytoplasm</keyword>
<dbReference type="Gene3D" id="3.40.50.10470">
    <property type="entry name" value="Translation initiation factor eif-2b, domain 2"/>
    <property type="match status" value="1"/>
</dbReference>
<dbReference type="SUPFAM" id="SSF100950">
    <property type="entry name" value="NagB/RpiA/CoA transferase-like"/>
    <property type="match status" value="1"/>
</dbReference>
<evidence type="ECO:0000313" key="12">
    <source>
        <dbReference type="Proteomes" id="UP000440578"/>
    </source>
</evidence>
<dbReference type="AlphaFoldDB" id="A0A6A4W9C0"/>
<evidence type="ECO:0000256" key="8">
    <source>
        <dbReference type="ARBA" id="ARBA00046432"/>
    </source>
</evidence>
<evidence type="ECO:0000256" key="1">
    <source>
        <dbReference type="ARBA" id="ARBA00004514"/>
    </source>
</evidence>
<organism evidence="11 12">
    <name type="scientific">Amphibalanus amphitrite</name>
    <name type="common">Striped barnacle</name>
    <name type="synonym">Balanus amphitrite</name>
    <dbReference type="NCBI Taxonomy" id="1232801"/>
    <lineage>
        <taxon>Eukaryota</taxon>
        <taxon>Metazoa</taxon>
        <taxon>Ecdysozoa</taxon>
        <taxon>Arthropoda</taxon>
        <taxon>Crustacea</taxon>
        <taxon>Multicrustacea</taxon>
        <taxon>Cirripedia</taxon>
        <taxon>Thoracica</taxon>
        <taxon>Thoracicalcarea</taxon>
        <taxon>Balanomorpha</taxon>
        <taxon>Balanoidea</taxon>
        <taxon>Balanidae</taxon>
        <taxon>Amphibalaninae</taxon>
        <taxon>Amphibalanus</taxon>
    </lineage>
</organism>
<dbReference type="EMBL" id="VIIS01001356">
    <property type="protein sequence ID" value="KAF0299542.1"/>
    <property type="molecule type" value="Genomic_DNA"/>
</dbReference>
<accession>A0A6A4W9C0</accession>
<keyword evidence="5" id="KW-0648">Protein biosynthesis</keyword>
<sequence length="363" mass="39301">MEELSPTAERLVSEFVRTTRRQGAVPSRQVADRTLELLRQLVSEPGWRQTAQLVGQLRAAGRQLAAELPTQPAVGTLVCRLLKMAREEHGAHDEVHEARPHGAPPSQVDSLHRRLTAGRGAAPAADLSSELTGLRANLLAGLDELQTELDASADNIAREALSHIHADDVVLTAGRSATVLAFLRRAARERAFHVLVVEGAPFGGGHRAAAELAALPRRVHVTVIAESALFAMMARVNKVILGVHTVLADGGLRAPVGTQALALAARFHSVPVIVCAPSYKLSPQFHRGDQQEGFLESVSPESVLPYADGALVGRARLTCPLFDYVPPELVTLFVTHTGGTSPWYVYRLLNEYYDQQDHEIVQV</sequence>
<dbReference type="GO" id="GO:0005829">
    <property type="term" value="C:cytosol"/>
    <property type="evidence" value="ECO:0007669"/>
    <property type="project" value="UniProtKB-SubCell"/>
</dbReference>
<protein>
    <recommendedName>
        <fullName evidence="6">Translation initiation factor eIF2B subunit beta</fullName>
    </recommendedName>
    <alternativeName>
        <fullName evidence="7">eIF2B GDP-GTP exchange factor subunit beta</fullName>
    </alternativeName>
</protein>
<dbReference type="GO" id="GO:0003743">
    <property type="term" value="F:translation initiation factor activity"/>
    <property type="evidence" value="ECO:0007669"/>
    <property type="project" value="UniProtKB-KW"/>
</dbReference>
<evidence type="ECO:0000313" key="11">
    <source>
        <dbReference type="EMBL" id="KAF0299542.1"/>
    </source>
</evidence>
<dbReference type="Proteomes" id="UP000440578">
    <property type="component" value="Unassembled WGS sequence"/>
</dbReference>
<evidence type="ECO:0000256" key="3">
    <source>
        <dbReference type="ARBA" id="ARBA00022490"/>
    </source>
</evidence>
<comment type="similarity">
    <text evidence="2 9">Belongs to the eIF-2B alpha/beta/delta subunits family.</text>
</comment>
<evidence type="ECO:0000256" key="7">
    <source>
        <dbReference type="ARBA" id="ARBA00044228"/>
    </source>
</evidence>
<evidence type="ECO:0000256" key="10">
    <source>
        <dbReference type="SAM" id="MobiDB-lite"/>
    </source>
</evidence>
<dbReference type="PANTHER" id="PTHR45859">
    <property type="entry name" value="TRANSLATION INITIATION FACTOR EIF-2B SUBUNIT BETA"/>
    <property type="match status" value="1"/>
</dbReference>
<evidence type="ECO:0000256" key="5">
    <source>
        <dbReference type="ARBA" id="ARBA00022917"/>
    </source>
</evidence>
<dbReference type="InterPro" id="IPR000649">
    <property type="entry name" value="IF-2B-related"/>
</dbReference>
<reference evidence="11 12" key="1">
    <citation type="submission" date="2019-07" db="EMBL/GenBank/DDBJ databases">
        <title>Draft genome assembly of a fouling barnacle, Amphibalanus amphitrite (Darwin, 1854): The first reference genome for Thecostraca.</title>
        <authorList>
            <person name="Kim W."/>
        </authorList>
    </citation>
    <scope>NUCLEOTIDE SEQUENCE [LARGE SCALE GENOMIC DNA]</scope>
    <source>
        <strain evidence="11">SNU_AA5</strain>
        <tissue evidence="11">Soma without cirri and trophi</tissue>
    </source>
</reference>
<evidence type="ECO:0000256" key="2">
    <source>
        <dbReference type="ARBA" id="ARBA00007251"/>
    </source>
</evidence>
<gene>
    <name evidence="11" type="primary">eif2b2</name>
    <name evidence="11" type="ORF">FJT64_027727</name>
</gene>
<name>A0A6A4W9C0_AMPAM</name>
<evidence type="ECO:0000256" key="6">
    <source>
        <dbReference type="ARBA" id="ARBA00044122"/>
    </source>
</evidence>
<comment type="subcellular location">
    <subcellularLocation>
        <location evidence="1">Cytoplasm</location>
        <location evidence="1">Cytosol</location>
    </subcellularLocation>
</comment>
<comment type="caution">
    <text evidence="11">The sequence shown here is derived from an EMBL/GenBank/DDBJ whole genome shotgun (WGS) entry which is preliminary data.</text>
</comment>
<keyword evidence="4 11" id="KW-0396">Initiation factor</keyword>
<dbReference type="GO" id="GO:0005085">
    <property type="term" value="F:guanyl-nucleotide exchange factor activity"/>
    <property type="evidence" value="ECO:0007669"/>
    <property type="project" value="TreeGrafter"/>
</dbReference>
<feature type="compositionally biased region" description="Basic and acidic residues" evidence="10">
    <location>
        <begin position="90"/>
        <end position="100"/>
    </location>
</feature>
<dbReference type="GO" id="GO:0005851">
    <property type="term" value="C:eukaryotic translation initiation factor 2B complex"/>
    <property type="evidence" value="ECO:0007669"/>
    <property type="project" value="TreeGrafter"/>
</dbReference>
<dbReference type="Pfam" id="PF01008">
    <property type="entry name" value="IF-2B"/>
    <property type="match status" value="1"/>
</dbReference>
<evidence type="ECO:0000256" key="9">
    <source>
        <dbReference type="RuleBase" id="RU003814"/>
    </source>
</evidence>
<dbReference type="InterPro" id="IPR037171">
    <property type="entry name" value="NagB/RpiA_transferase-like"/>
</dbReference>
<dbReference type="PANTHER" id="PTHR45859:SF1">
    <property type="entry name" value="TRANSLATION INITIATION FACTOR EIF-2B SUBUNIT BETA"/>
    <property type="match status" value="1"/>
</dbReference>
<comment type="subunit">
    <text evidence="8">Component of the translation initiation factor 2B (eIF2B) complex which is a heterodecamer of two sets of five different subunits: alpha, beta, gamma, delta and epsilon. Subunits alpha, beta and delta comprise a regulatory subcomplex and subunits epsilon and gamma comprise a catalytic subcomplex. Within the complex, the hexameric regulatory complex resides at the center, with the two heterodimeric catalytic subcomplexes bound on opposite sides.</text>
</comment>
<proteinExistence type="inferred from homology"/>
<evidence type="ECO:0000256" key="4">
    <source>
        <dbReference type="ARBA" id="ARBA00022540"/>
    </source>
</evidence>